<organism evidence="1 2">
    <name type="scientific">Coprinellus micaceus</name>
    <name type="common">Glistening ink-cap mushroom</name>
    <name type="synonym">Coprinus micaceus</name>
    <dbReference type="NCBI Taxonomy" id="71717"/>
    <lineage>
        <taxon>Eukaryota</taxon>
        <taxon>Fungi</taxon>
        <taxon>Dikarya</taxon>
        <taxon>Basidiomycota</taxon>
        <taxon>Agaricomycotina</taxon>
        <taxon>Agaricomycetes</taxon>
        <taxon>Agaricomycetidae</taxon>
        <taxon>Agaricales</taxon>
        <taxon>Agaricineae</taxon>
        <taxon>Psathyrellaceae</taxon>
        <taxon>Coprinellus</taxon>
    </lineage>
</organism>
<dbReference type="AlphaFoldDB" id="A0A4Y7T3V4"/>
<comment type="caution">
    <text evidence="1">The sequence shown here is derived from an EMBL/GenBank/DDBJ whole genome shotgun (WGS) entry which is preliminary data.</text>
</comment>
<evidence type="ECO:0000313" key="1">
    <source>
        <dbReference type="EMBL" id="TEB28847.1"/>
    </source>
</evidence>
<gene>
    <name evidence="1" type="ORF">FA13DRAFT_1735357</name>
</gene>
<proteinExistence type="predicted"/>
<keyword evidence="2" id="KW-1185">Reference proteome</keyword>
<reference evidence="1 2" key="1">
    <citation type="journal article" date="2019" name="Nat. Ecol. Evol.">
        <title>Megaphylogeny resolves global patterns of mushroom evolution.</title>
        <authorList>
            <person name="Varga T."/>
            <person name="Krizsan K."/>
            <person name="Foldi C."/>
            <person name="Dima B."/>
            <person name="Sanchez-Garcia M."/>
            <person name="Sanchez-Ramirez S."/>
            <person name="Szollosi G.J."/>
            <person name="Szarkandi J.G."/>
            <person name="Papp V."/>
            <person name="Albert L."/>
            <person name="Andreopoulos W."/>
            <person name="Angelini C."/>
            <person name="Antonin V."/>
            <person name="Barry K.W."/>
            <person name="Bougher N.L."/>
            <person name="Buchanan P."/>
            <person name="Buyck B."/>
            <person name="Bense V."/>
            <person name="Catcheside P."/>
            <person name="Chovatia M."/>
            <person name="Cooper J."/>
            <person name="Damon W."/>
            <person name="Desjardin D."/>
            <person name="Finy P."/>
            <person name="Geml J."/>
            <person name="Haridas S."/>
            <person name="Hughes K."/>
            <person name="Justo A."/>
            <person name="Karasinski D."/>
            <person name="Kautmanova I."/>
            <person name="Kiss B."/>
            <person name="Kocsube S."/>
            <person name="Kotiranta H."/>
            <person name="LaButti K.M."/>
            <person name="Lechner B.E."/>
            <person name="Liimatainen K."/>
            <person name="Lipzen A."/>
            <person name="Lukacs Z."/>
            <person name="Mihaltcheva S."/>
            <person name="Morgado L.N."/>
            <person name="Niskanen T."/>
            <person name="Noordeloos M.E."/>
            <person name="Ohm R.A."/>
            <person name="Ortiz-Santana B."/>
            <person name="Ovrebo C."/>
            <person name="Racz N."/>
            <person name="Riley R."/>
            <person name="Savchenko A."/>
            <person name="Shiryaev A."/>
            <person name="Soop K."/>
            <person name="Spirin V."/>
            <person name="Szebenyi C."/>
            <person name="Tomsovsky M."/>
            <person name="Tulloss R.E."/>
            <person name="Uehling J."/>
            <person name="Grigoriev I.V."/>
            <person name="Vagvolgyi C."/>
            <person name="Papp T."/>
            <person name="Martin F.M."/>
            <person name="Miettinen O."/>
            <person name="Hibbett D.S."/>
            <person name="Nagy L.G."/>
        </authorList>
    </citation>
    <scope>NUCLEOTIDE SEQUENCE [LARGE SCALE GENOMIC DNA]</scope>
    <source>
        <strain evidence="1 2">FP101781</strain>
    </source>
</reference>
<dbReference type="EMBL" id="QPFP01000030">
    <property type="protein sequence ID" value="TEB28847.1"/>
    <property type="molecule type" value="Genomic_DNA"/>
</dbReference>
<name>A0A4Y7T3V4_COPMI</name>
<accession>A0A4Y7T3V4</accession>
<sequence>MRDEGAYKRHSTRIGRLISQDSRREIRVSMPNKGLKHCILASTIRYPASTDVRR</sequence>
<protein>
    <submittedName>
        <fullName evidence="1">Uncharacterized protein</fullName>
    </submittedName>
</protein>
<evidence type="ECO:0000313" key="2">
    <source>
        <dbReference type="Proteomes" id="UP000298030"/>
    </source>
</evidence>
<dbReference type="Proteomes" id="UP000298030">
    <property type="component" value="Unassembled WGS sequence"/>
</dbReference>